<dbReference type="PANTHER" id="PTHR46726:SF1">
    <property type="entry name" value="TWO-PORE CALCIUM CHANNEL 3"/>
    <property type="match status" value="1"/>
</dbReference>
<dbReference type="Pfam" id="PF00520">
    <property type="entry name" value="Ion_trans"/>
    <property type="match status" value="2"/>
</dbReference>
<comment type="subcellular location">
    <subcellularLocation>
        <location evidence="1">Membrane</location>
        <topology evidence="1">Multi-pass membrane protein</topology>
    </subcellularLocation>
</comment>
<sequence>MEEAHEHVTWTENTPLLASPAHTLDVKLEVSSSVRDNQAKWKNLAESDMEKNSTAQDMANDIDQDLAELKANSLFDDRLPSRMSRVSMSMSRSMADSPIKMPNSVNKYMVAAAFMLDGIHGRKIGYRIDMVSLRLSAMFHSNWYRHLYNVIALFCCSLAFFERVQYSTHYLWIEVVCLVMFGVDIYIRYIMSSDITKKQFRKREPWATVRLAMLLLTILDIALYFAKVGFAQNRMSRMFRPFILIARRRNVRIVFGSCLRALKDVFVVIALEFCLIGFVGLIGFCLFADTSIILKVPYFSTITDSLYNILLISSCMPAMIPVMLPYFQDSEWSAIFFVIFILLSHFFLAKLTIAVSYRTYKKNTESMLYKRLQKRKIALRKAFDILKEEGCSHIEGKDGMIVSLYSWVAICQYLKPHWSEEEAQIVFYSVDEDRHDVVDFAQFMELSSCLVNANISKRTRHSIQVTGMHKWQHRVRSLLLAETKIFGYPVVYSELVVGFLIILSIIQATQVNNYALTYSLNHTWRLIGVVLLSLFTLEIALKLFAFGYDEFFHRPFCQLDLMIAVVGWAFYALTSLLPGFPIVFYDLALAIRSLRVIKLLNLFPPFHSILWTMSRILPLVTQLILVILSVVYAFAILAQANYGNILATFPEELKGKAATWYASRQEFQFDTFERALITMFEVATLACWNIVMDAAYLVTRSASTRIFFFTFRLTIGNILLPIFTGFLVESFSSNQKPVEKEETSSATTQMLPVIVDAMGVPDVTKLPRTSHVKYKMSFQRRASDIQSAMFDFSKPKSSQDVQLQQLKQQLNLVTVTKDKELQALRNDLEISRQLVASLQKQRSSSSMSSEGSVSSRSRPPRSSNHSATSSLVRHD</sequence>
<protein>
    <submittedName>
        <fullName evidence="8">Voltage-gated Ion Channel (VIC) Superfamily</fullName>
    </submittedName>
</protein>
<accession>A0A1W0AAE1</accession>
<dbReference type="InterPro" id="IPR027359">
    <property type="entry name" value="Volt_channel_dom_sf"/>
</dbReference>
<keyword evidence="3 6" id="KW-1133">Transmembrane helix</keyword>
<feature type="transmembrane region" description="Helical" evidence="6">
    <location>
        <begin position="485"/>
        <end position="506"/>
    </location>
</feature>
<evidence type="ECO:0000256" key="6">
    <source>
        <dbReference type="SAM" id="Phobius"/>
    </source>
</evidence>
<feature type="transmembrane region" description="Helical" evidence="6">
    <location>
        <begin position="207"/>
        <end position="226"/>
    </location>
</feature>
<keyword evidence="9" id="KW-1185">Reference proteome</keyword>
<dbReference type="OrthoDB" id="10068803at2759"/>
<dbReference type="STRING" id="74557.A0A1W0AAE1"/>
<proteinExistence type="predicted"/>
<feature type="transmembrane region" description="Helical" evidence="6">
    <location>
        <begin position="143"/>
        <end position="161"/>
    </location>
</feature>
<evidence type="ECO:0000313" key="8">
    <source>
        <dbReference type="EMBL" id="OQS07256.1"/>
    </source>
</evidence>
<dbReference type="PANTHER" id="PTHR46726">
    <property type="entry name" value="TWO PORE CHANNEL 3"/>
    <property type="match status" value="1"/>
</dbReference>
<feature type="region of interest" description="Disordered" evidence="5">
    <location>
        <begin position="836"/>
        <end position="875"/>
    </location>
</feature>
<evidence type="ECO:0000256" key="2">
    <source>
        <dbReference type="ARBA" id="ARBA00022692"/>
    </source>
</evidence>
<reference evidence="8 9" key="1">
    <citation type="journal article" date="2014" name="Genome Biol. Evol.">
        <title>The secreted proteins of Achlya hypogyna and Thraustotheca clavata identify the ancestral oomycete secretome and reveal gene acquisitions by horizontal gene transfer.</title>
        <authorList>
            <person name="Misner I."/>
            <person name="Blouin N."/>
            <person name="Leonard G."/>
            <person name="Richards T.A."/>
            <person name="Lane C.E."/>
        </authorList>
    </citation>
    <scope>NUCLEOTIDE SEQUENCE [LARGE SCALE GENOMIC DNA]</scope>
    <source>
        <strain evidence="8 9">ATCC 34112</strain>
    </source>
</reference>
<feature type="transmembrane region" description="Helical" evidence="6">
    <location>
        <begin position="526"/>
        <end position="547"/>
    </location>
</feature>
<feature type="transmembrane region" description="Helical" evidence="6">
    <location>
        <begin position="559"/>
        <end position="577"/>
    </location>
</feature>
<feature type="transmembrane region" description="Helical" evidence="6">
    <location>
        <begin position="265"/>
        <end position="294"/>
    </location>
</feature>
<dbReference type="EMBL" id="JNBS01000260">
    <property type="protein sequence ID" value="OQS07256.1"/>
    <property type="molecule type" value="Genomic_DNA"/>
</dbReference>
<dbReference type="InterPro" id="IPR005821">
    <property type="entry name" value="Ion_trans_dom"/>
</dbReference>
<feature type="domain" description="Ion transport" evidence="7">
    <location>
        <begin position="494"/>
        <end position="735"/>
    </location>
</feature>
<feature type="transmembrane region" description="Helical" evidence="6">
    <location>
        <begin position="333"/>
        <end position="357"/>
    </location>
</feature>
<gene>
    <name evidence="8" type="ORF">THRCLA_00748</name>
</gene>
<evidence type="ECO:0000256" key="5">
    <source>
        <dbReference type="SAM" id="MobiDB-lite"/>
    </source>
</evidence>
<dbReference type="Gene3D" id="1.20.120.350">
    <property type="entry name" value="Voltage-gated potassium channels. Chain C"/>
    <property type="match status" value="1"/>
</dbReference>
<evidence type="ECO:0000256" key="4">
    <source>
        <dbReference type="ARBA" id="ARBA00023136"/>
    </source>
</evidence>
<dbReference type="GO" id="GO:0016020">
    <property type="term" value="C:membrane"/>
    <property type="evidence" value="ECO:0007669"/>
    <property type="project" value="UniProtKB-SubCell"/>
</dbReference>
<dbReference type="Gene3D" id="1.10.287.70">
    <property type="match status" value="2"/>
</dbReference>
<feature type="domain" description="Ion transport" evidence="7">
    <location>
        <begin position="146"/>
        <end position="364"/>
    </location>
</feature>
<evidence type="ECO:0000256" key="3">
    <source>
        <dbReference type="ARBA" id="ARBA00022989"/>
    </source>
</evidence>
<dbReference type="Proteomes" id="UP000243217">
    <property type="component" value="Unassembled WGS sequence"/>
</dbReference>
<organism evidence="8 9">
    <name type="scientific">Thraustotheca clavata</name>
    <dbReference type="NCBI Taxonomy" id="74557"/>
    <lineage>
        <taxon>Eukaryota</taxon>
        <taxon>Sar</taxon>
        <taxon>Stramenopiles</taxon>
        <taxon>Oomycota</taxon>
        <taxon>Saprolegniomycetes</taxon>
        <taxon>Saprolegniales</taxon>
        <taxon>Achlyaceae</taxon>
        <taxon>Thraustotheca</taxon>
    </lineage>
</organism>
<feature type="transmembrane region" description="Helical" evidence="6">
    <location>
        <begin position="167"/>
        <end position="187"/>
    </location>
</feature>
<keyword evidence="2 6" id="KW-0812">Transmembrane</keyword>
<keyword evidence="4 6" id="KW-0472">Membrane</keyword>
<feature type="transmembrane region" description="Helical" evidence="6">
    <location>
        <begin position="306"/>
        <end position="327"/>
    </location>
</feature>
<evidence type="ECO:0000259" key="7">
    <source>
        <dbReference type="Pfam" id="PF00520"/>
    </source>
</evidence>
<dbReference type="SUPFAM" id="SSF81324">
    <property type="entry name" value="Voltage-gated potassium channels"/>
    <property type="match status" value="2"/>
</dbReference>
<feature type="transmembrane region" description="Helical" evidence="6">
    <location>
        <begin position="706"/>
        <end position="728"/>
    </location>
</feature>
<feature type="transmembrane region" description="Helical" evidence="6">
    <location>
        <begin position="616"/>
        <end position="638"/>
    </location>
</feature>
<feature type="compositionally biased region" description="Low complexity" evidence="5">
    <location>
        <begin position="842"/>
        <end position="866"/>
    </location>
</feature>
<evidence type="ECO:0000313" key="9">
    <source>
        <dbReference type="Proteomes" id="UP000243217"/>
    </source>
</evidence>
<comment type="caution">
    <text evidence="8">The sequence shown here is derived from an EMBL/GenBank/DDBJ whole genome shotgun (WGS) entry which is preliminary data.</text>
</comment>
<dbReference type="AlphaFoldDB" id="A0A1W0AAE1"/>
<name>A0A1W0AAE1_9STRA</name>
<evidence type="ECO:0000256" key="1">
    <source>
        <dbReference type="ARBA" id="ARBA00004141"/>
    </source>
</evidence>
<dbReference type="GO" id="GO:0005216">
    <property type="term" value="F:monoatomic ion channel activity"/>
    <property type="evidence" value="ECO:0007669"/>
    <property type="project" value="InterPro"/>
</dbReference>